<dbReference type="Pfam" id="PF13492">
    <property type="entry name" value="GAF_3"/>
    <property type="match status" value="1"/>
</dbReference>
<dbReference type="EMBL" id="MHJU01000033">
    <property type="protein sequence ID" value="OGY72476.1"/>
    <property type="molecule type" value="Genomic_DNA"/>
</dbReference>
<dbReference type="Pfam" id="PF02518">
    <property type="entry name" value="HATPase_c"/>
    <property type="match status" value="1"/>
</dbReference>
<feature type="transmembrane region" description="Helical" evidence="4">
    <location>
        <begin position="164"/>
        <end position="187"/>
    </location>
</feature>
<reference evidence="6 7" key="1">
    <citation type="journal article" date="2016" name="Nat. Commun.">
        <title>Thousands of microbial genomes shed light on interconnected biogeochemical processes in an aquifer system.</title>
        <authorList>
            <person name="Anantharaman K."/>
            <person name="Brown C.T."/>
            <person name="Hug L.A."/>
            <person name="Sharon I."/>
            <person name="Castelle C.J."/>
            <person name="Probst A.J."/>
            <person name="Thomas B.C."/>
            <person name="Singh A."/>
            <person name="Wilkins M.J."/>
            <person name="Karaoz U."/>
            <person name="Brodie E.L."/>
            <person name="Williams K.H."/>
            <person name="Hubbard S.S."/>
            <person name="Banfield J.F."/>
        </authorList>
    </citation>
    <scope>NUCLEOTIDE SEQUENCE [LARGE SCALE GENOMIC DNA]</scope>
</reference>
<dbReference type="PROSITE" id="PS50109">
    <property type="entry name" value="HIS_KIN"/>
    <property type="match status" value="1"/>
</dbReference>
<organism evidence="6 7">
    <name type="scientific">Candidatus Jacksonbacteria bacterium RIFCSPLOWO2_02_FULL_44_20</name>
    <dbReference type="NCBI Taxonomy" id="1798460"/>
    <lineage>
        <taxon>Bacteria</taxon>
        <taxon>Candidatus Jacksoniibacteriota</taxon>
    </lineage>
</organism>
<evidence type="ECO:0000256" key="3">
    <source>
        <dbReference type="ARBA" id="ARBA00022553"/>
    </source>
</evidence>
<dbReference type="EC" id="2.7.13.3" evidence="2"/>
<dbReference type="InterPro" id="IPR036097">
    <property type="entry name" value="HisK_dim/P_sf"/>
</dbReference>
<dbReference type="SUPFAM" id="SSF55874">
    <property type="entry name" value="ATPase domain of HSP90 chaperone/DNA topoisomerase II/histidine kinase"/>
    <property type="match status" value="1"/>
</dbReference>
<dbReference type="InterPro" id="IPR003661">
    <property type="entry name" value="HisK_dim/P_dom"/>
</dbReference>
<feature type="domain" description="Histidine kinase" evidence="5">
    <location>
        <begin position="479"/>
        <end position="700"/>
    </location>
</feature>
<feature type="transmembrane region" description="Helical" evidence="4">
    <location>
        <begin position="57"/>
        <end position="76"/>
    </location>
</feature>
<dbReference type="Gene3D" id="3.30.565.10">
    <property type="entry name" value="Histidine kinase-like ATPase, C-terminal domain"/>
    <property type="match status" value="1"/>
</dbReference>
<evidence type="ECO:0000259" key="5">
    <source>
        <dbReference type="PROSITE" id="PS50109"/>
    </source>
</evidence>
<dbReference type="PANTHER" id="PTHR43547:SF2">
    <property type="entry name" value="HYBRID SIGNAL TRANSDUCTION HISTIDINE KINASE C"/>
    <property type="match status" value="1"/>
</dbReference>
<name>A0A1G2A7M1_9BACT</name>
<keyword evidence="3" id="KW-0597">Phosphoprotein</keyword>
<evidence type="ECO:0000313" key="6">
    <source>
        <dbReference type="EMBL" id="OGY72476.1"/>
    </source>
</evidence>
<evidence type="ECO:0000313" key="7">
    <source>
        <dbReference type="Proteomes" id="UP000178315"/>
    </source>
</evidence>
<evidence type="ECO:0000256" key="1">
    <source>
        <dbReference type="ARBA" id="ARBA00000085"/>
    </source>
</evidence>
<feature type="transmembrane region" description="Helical" evidence="4">
    <location>
        <begin position="228"/>
        <end position="248"/>
    </location>
</feature>
<dbReference type="InterPro" id="IPR004358">
    <property type="entry name" value="Sig_transdc_His_kin-like_C"/>
</dbReference>
<dbReference type="PRINTS" id="PR00344">
    <property type="entry name" value="BCTRLSENSOR"/>
</dbReference>
<proteinExistence type="predicted"/>
<dbReference type="InterPro" id="IPR003018">
    <property type="entry name" value="GAF"/>
</dbReference>
<dbReference type="InterPro" id="IPR036890">
    <property type="entry name" value="HATPase_C_sf"/>
</dbReference>
<feature type="transmembrane region" description="Helical" evidence="4">
    <location>
        <begin position="6"/>
        <end position="21"/>
    </location>
</feature>
<dbReference type="Gene3D" id="3.30.450.40">
    <property type="match status" value="1"/>
</dbReference>
<keyword evidence="4" id="KW-1133">Transmembrane helix</keyword>
<dbReference type="SMART" id="SM00387">
    <property type="entry name" value="HATPase_c"/>
    <property type="match status" value="1"/>
</dbReference>
<dbReference type="InterPro" id="IPR005467">
    <property type="entry name" value="His_kinase_dom"/>
</dbReference>
<comment type="catalytic activity">
    <reaction evidence="1">
        <text>ATP + protein L-histidine = ADP + protein N-phospho-L-histidine.</text>
        <dbReference type="EC" id="2.7.13.3"/>
    </reaction>
</comment>
<keyword evidence="4" id="KW-0812">Transmembrane</keyword>
<dbReference type="AlphaFoldDB" id="A0A1G2A7M1"/>
<evidence type="ECO:0000256" key="4">
    <source>
        <dbReference type="SAM" id="Phobius"/>
    </source>
</evidence>
<dbReference type="Pfam" id="PF00512">
    <property type="entry name" value="HisKA"/>
    <property type="match status" value="1"/>
</dbReference>
<dbReference type="SMART" id="SM00065">
    <property type="entry name" value="GAF"/>
    <property type="match status" value="1"/>
</dbReference>
<keyword evidence="4" id="KW-0472">Membrane</keyword>
<accession>A0A1G2A7M1</accession>
<feature type="transmembrane region" description="Helical" evidence="4">
    <location>
        <begin position="88"/>
        <end position="109"/>
    </location>
</feature>
<evidence type="ECO:0000256" key="2">
    <source>
        <dbReference type="ARBA" id="ARBA00012438"/>
    </source>
</evidence>
<dbReference type="SUPFAM" id="SSF47384">
    <property type="entry name" value="Homodimeric domain of signal transducing histidine kinase"/>
    <property type="match status" value="1"/>
</dbReference>
<dbReference type="GO" id="GO:0000155">
    <property type="term" value="F:phosphorelay sensor kinase activity"/>
    <property type="evidence" value="ECO:0007669"/>
    <property type="project" value="InterPro"/>
</dbReference>
<dbReference type="SUPFAM" id="SSF55781">
    <property type="entry name" value="GAF domain-like"/>
    <property type="match status" value="1"/>
</dbReference>
<protein>
    <recommendedName>
        <fullName evidence="2">histidine kinase</fullName>
        <ecNumber evidence="2">2.7.13.3</ecNumber>
    </recommendedName>
</protein>
<dbReference type="CDD" id="cd00075">
    <property type="entry name" value="HATPase"/>
    <property type="match status" value="1"/>
</dbReference>
<dbReference type="Proteomes" id="UP000178315">
    <property type="component" value="Unassembled WGS sequence"/>
</dbReference>
<feature type="transmembrane region" description="Helical" evidence="4">
    <location>
        <begin position="199"/>
        <end position="216"/>
    </location>
</feature>
<feature type="transmembrane region" description="Helical" evidence="4">
    <location>
        <begin position="129"/>
        <end position="152"/>
    </location>
</feature>
<dbReference type="CDD" id="cd00082">
    <property type="entry name" value="HisKA"/>
    <property type="match status" value="1"/>
</dbReference>
<dbReference type="PANTHER" id="PTHR43547">
    <property type="entry name" value="TWO-COMPONENT HISTIDINE KINASE"/>
    <property type="match status" value="1"/>
</dbReference>
<dbReference type="InterPro" id="IPR029016">
    <property type="entry name" value="GAF-like_dom_sf"/>
</dbReference>
<feature type="transmembrane region" description="Helical" evidence="4">
    <location>
        <begin position="33"/>
        <end position="51"/>
    </location>
</feature>
<comment type="caution">
    <text evidence="6">The sequence shown here is derived from an EMBL/GenBank/DDBJ whole genome shotgun (WGS) entry which is preliminary data.</text>
</comment>
<sequence length="702" mass="78355">MILLITFISAIANLILGFLVFRRNRSQTVARLFLFFTISASVWIATNFFWLLTHELYFLHGTYSAGILFGLTGLLWTHSLTKRSLPAYFLPLTLAGVALSVLSFAGEMIVKKPAEIFTGGFQTSAGPAFVFYALWMALTLGITLYTLFVGYRSEHSLQRIQIKYVFIGGVSFVFVVMLFDFIFPIFFNYFTLASMDAPSSILLIGITAYATLRYRLMDVNVILRKSFIYCIIGLFSYATFHAVAWTFLAIFADLWTFPALLSGFVIAIGFAIVLPRAERVAIRFANTYLYANFYSAEETFKKLSDTLSQVVDLEKLAELIVTTIGRTLTVKTVGVAVSAPRSFELLYSHGLDAKAKQAVSRLLPSFKKVSDIIFADNLERPAGSAEYTERFVKMVQQFFNASHTKVIIPLRSTYRIVGVIVLGAKRAGRGFTGDDTDLLDTLRKQAAIAIENALLYQTLKESNESLKNLLTIREEFLDIASHQLRTPISIIRGASKLFLTNDPLLDQNETAELIYDASVRLNTLVDSMLLASRVGAADFSLDRAFIKPVPLLAMIREIFDSLKFRMKEKRLAPRVEISPQCVVNGYERYLSVVFLNLIENAIKYTPKGQSGEICVFAREKGALVRISVKDHGIGIPKNEQLKLFQKFARAANAMRMVPDGTGLGLFIVKKIIDAHPLGACGLISAEDHGAEFWVELQSGSEL</sequence>
<gene>
    <name evidence="6" type="ORF">A3H61_01050</name>
</gene>
<feature type="transmembrane region" description="Helical" evidence="4">
    <location>
        <begin position="254"/>
        <end position="274"/>
    </location>
</feature>
<dbReference type="SMART" id="SM00388">
    <property type="entry name" value="HisKA"/>
    <property type="match status" value="1"/>
</dbReference>
<dbReference type="InterPro" id="IPR003594">
    <property type="entry name" value="HATPase_dom"/>
</dbReference>
<dbReference type="Gene3D" id="1.10.287.130">
    <property type="match status" value="1"/>
</dbReference>